<dbReference type="Gene3D" id="1.10.150.240">
    <property type="entry name" value="Putative phosphatase, domain 2"/>
    <property type="match status" value="1"/>
</dbReference>
<reference evidence="1 2" key="1">
    <citation type="submission" date="2019-03" db="EMBL/GenBank/DDBJ databases">
        <title>Genomic Encyclopedia of Archaeal and Bacterial Type Strains, Phase II (KMG-II): from individual species to whole genera.</title>
        <authorList>
            <person name="Goeker M."/>
        </authorList>
    </citation>
    <scope>NUCLEOTIDE SEQUENCE [LARGE SCALE GENOMIC DNA]</scope>
    <source>
        <strain evidence="1 2">ATCC 25309</strain>
    </source>
</reference>
<dbReference type="GO" id="GO:0016787">
    <property type="term" value="F:hydrolase activity"/>
    <property type="evidence" value="ECO:0007669"/>
    <property type="project" value="UniProtKB-KW"/>
</dbReference>
<keyword evidence="1" id="KW-0378">Hydrolase</keyword>
<dbReference type="PANTHER" id="PTHR43611:SF3">
    <property type="entry name" value="FLAVIN MONONUCLEOTIDE HYDROLASE 1, CHLOROPLATIC"/>
    <property type="match status" value="1"/>
</dbReference>
<name>A0A4R7RP02_9BACT</name>
<accession>A0A4R7RP02</accession>
<sequence length="205" mass="23065">MPGPVLLSDIGNVLTFFDFTIAAQRVSERCPFPPEALSSRLDDIKGPFENGDMDDDTFVRAAIQALEFQGTTADFVAIWCDIFIENEAMKRSLAPLVGKVPMKLLSNTSGLHKDYLLRTFDIFRPFTGGVYSYSAKCSKPWEPIFRVTIEELDLDPAQTFYIDDLEPNIATARSLGFDVHHYHHQAHDRLDADLTAWARKHGLAV</sequence>
<dbReference type="PANTHER" id="PTHR43611">
    <property type="entry name" value="ALPHA-D-GLUCOSE 1-PHOSPHATE PHOSPHATASE"/>
    <property type="match status" value="1"/>
</dbReference>
<comment type="caution">
    <text evidence="1">The sequence shown here is derived from an EMBL/GenBank/DDBJ whole genome shotgun (WGS) entry which is preliminary data.</text>
</comment>
<proteinExistence type="predicted"/>
<organism evidence="1 2">
    <name type="scientific">Prosthecobacter fusiformis</name>
    <dbReference type="NCBI Taxonomy" id="48464"/>
    <lineage>
        <taxon>Bacteria</taxon>
        <taxon>Pseudomonadati</taxon>
        <taxon>Verrucomicrobiota</taxon>
        <taxon>Verrucomicrobiia</taxon>
        <taxon>Verrucomicrobiales</taxon>
        <taxon>Verrucomicrobiaceae</taxon>
        <taxon>Prosthecobacter</taxon>
    </lineage>
</organism>
<dbReference type="EMBL" id="SOCA01000007">
    <property type="protein sequence ID" value="TDU67152.1"/>
    <property type="molecule type" value="Genomic_DNA"/>
</dbReference>
<dbReference type="OrthoDB" id="9797415at2"/>
<protein>
    <submittedName>
        <fullName evidence="1">Putative hydrolase of the HAD superfamily</fullName>
    </submittedName>
</protein>
<gene>
    <name evidence="1" type="ORF">EI77_03353</name>
</gene>
<dbReference type="Proteomes" id="UP000295662">
    <property type="component" value="Unassembled WGS sequence"/>
</dbReference>
<dbReference type="InterPro" id="IPR023198">
    <property type="entry name" value="PGP-like_dom2"/>
</dbReference>
<dbReference type="InterPro" id="IPR036412">
    <property type="entry name" value="HAD-like_sf"/>
</dbReference>
<dbReference type="AlphaFoldDB" id="A0A4R7RP02"/>
<keyword evidence="2" id="KW-1185">Reference proteome</keyword>
<evidence type="ECO:0000313" key="2">
    <source>
        <dbReference type="Proteomes" id="UP000295662"/>
    </source>
</evidence>
<dbReference type="Gene3D" id="3.40.50.1000">
    <property type="entry name" value="HAD superfamily/HAD-like"/>
    <property type="match status" value="1"/>
</dbReference>
<dbReference type="InterPro" id="IPR023214">
    <property type="entry name" value="HAD_sf"/>
</dbReference>
<dbReference type="SUPFAM" id="SSF56784">
    <property type="entry name" value="HAD-like"/>
    <property type="match status" value="1"/>
</dbReference>
<evidence type="ECO:0000313" key="1">
    <source>
        <dbReference type="EMBL" id="TDU67152.1"/>
    </source>
</evidence>
<dbReference type="RefSeq" id="WP_133796377.1">
    <property type="nucleotide sequence ID" value="NZ_SOCA01000007.1"/>
</dbReference>